<dbReference type="Gene3D" id="3.40.50.300">
    <property type="entry name" value="P-loop containing nucleotide triphosphate hydrolases"/>
    <property type="match status" value="1"/>
</dbReference>
<keyword evidence="4 15" id="KW-0678">Repressor</keyword>
<feature type="modified residue" description="4-aspartylphosphate" evidence="14">
    <location>
        <position position="60"/>
    </location>
</feature>
<protein>
    <recommendedName>
        <fullName evidence="2 15">DNA-binding transcriptional regulator NtrC</fullName>
    </recommendedName>
    <alternativeName>
        <fullName evidence="15">Nitrogen regulation protein NR(I)</fullName>
    </alternativeName>
</protein>
<dbReference type="SMART" id="SM00382">
    <property type="entry name" value="AAA"/>
    <property type="match status" value="1"/>
</dbReference>
<evidence type="ECO:0000313" key="18">
    <source>
        <dbReference type="EMBL" id="MDS9993359.1"/>
    </source>
</evidence>
<dbReference type="SMART" id="SM00448">
    <property type="entry name" value="REC"/>
    <property type="match status" value="1"/>
</dbReference>
<dbReference type="PROSITE" id="PS00688">
    <property type="entry name" value="SIGMA54_INTERACT_3"/>
    <property type="match status" value="1"/>
</dbReference>
<dbReference type="SUPFAM" id="SSF52540">
    <property type="entry name" value="P-loop containing nucleoside triphosphate hydrolases"/>
    <property type="match status" value="1"/>
</dbReference>
<dbReference type="PROSITE" id="PS50045">
    <property type="entry name" value="SIGMA54_INTERACT_4"/>
    <property type="match status" value="1"/>
</dbReference>
<dbReference type="RefSeq" id="WP_209030385.1">
    <property type="nucleotide sequence ID" value="NZ_CP115873.1"/>
</dbReference>
<dbReference type="Gene3D" id="3.40.50.2300">
    <property type="match status" value="1"/>
</dbReference>
<dbReference type="SUPFAM" id="SSF52172">
    <property type="entry name" value="CheY-like"/>
    <property type="match status" value="1"/>
</dbReference>
<evidence type="ECO:0000256" key="5">
    <source>
        <dbReference type="ARBA" id="ARBA00022553"/>
    </source>
</evidence>
<dbReference type="InterPro" id="IPR025943">
    <property type="entry name" value="Sigma_54_int_dom_ATP-bd_2"/>
</dbReference>
<evidence type="ECO:0000256" key="10">
    <source>
        <dbReference type="ARBA" id="ARBA00023125"/>
    </source>
</evidence>
<dbReference type="InterPro" id="IPR011006">
    <property type="entry name" value="CheY-like_superfamily"/>
</dbReference>
<evidence type="ECO:0000256" key="1">
    <source>
        <dbReference type="ARBA" id="ARBA00004496"/>
    </source>
</evidence>
<keyword evidence="12 15" id="KW-0804">Transcription</keyword>
<evidence type="ECO:0000256" key="9">
    <source>
        <dbReference type="ARBA" id="ARBA00023015"/>
    </source>
</evidence>
<dbReference type="Gene3D" id="1.10.10.60">
    <property type="entry name" value="Homeodomain-like"/>
    <property type="match status" value="1"/>
</dbReference>
<dbReference type="Pfam" id="PF00072">
    <property type="entry name" value="Response_reg"/>
    <property type="match status" value="1"/>
</dbReference>
<evidence type="ECO:0000256" key="7">
    <source>
        <dbReference type="ARBA" id="ARBA00022840"/>
    </source>
</evidence>
<dbReference type="InterPro" id="IPR003593">
    <property type="entry name" value="AAA+_ATPase"/>
</dbReference>
<dbReference type="Pfam" id="PF25601">
    <property type="entry name" value="AAA_lid_14"/>
    <property type="match status" value="1"/>
</dbReference>
<evidence type="ECO:0000313" key="19">
    <source>
        <dbReference type="Proteomes" id="UP001260534"/>
    </source>
</evidence>
<accession>A0ABU2I5E6</accession>
<evidence type="ECO:0000259" key="16">
    <source>
        <dbReference type="PROSITE" id="PS50045"/>
    </source>
</evidence>
<dbReference type="SUPFAM" id="SSF46689">
    <property type="entry name" value="Homeodomain-like"/>
    <property type="match status" value="1"/>
</dbReference>
<feature type="domain" description="Sigma-54 factor interaction" evidence="16">
    <location>
        <begin position="148"/>
        <end position="377"/>
    </location>
</feature>
<organism evidence="18 19">
    <name type="scientific">Xanthomonas hawaiiensis</name>
    <dbReference type="NCBI Taxonomy" id="3003247"/>
    <lineage>
        <taxon>Bacteria</taxon>
        <taxon>Pseudomonadati</taxon>
        <taxon>Pseudomonadota</taxon>
        <taxon>Gammaproteobacteria</taxon>
        <taxon>Lysobacterales</taxon>
        <taxon>Lysobacteraceae</taxon>
        <taxon>Xanthomonas</taxon>
    </lineage>
</organism>
<keyword evidence="3 15" id="KW-0963">Cytoplasm</keyword>
<dbReference type="InterPro" id="IPR058031">
    <property type="entry name" value="AAA_lid_NorR"/>
</dbReference>
<dbReference type="InterPro" id="IPR025944">
    <property type="entry name" value="Sigma_54_int_dom_CS"/>
</dbReference>
<evidence type="ECO:0000256" key="6">
    <source>
        <dbReference type="ARBA" id="ARBA00022741"/>
    </source>
</evidence>
<reference evidence="18 19" key="1">
    <citation type="submission" date="2023-01" db="EMBL/GenBank/DDBJ databases">
        <title>Xanthomonas hawaiianensis sp. nov. isolated from Araceae family in Hawaii.</title>
        <authorList>
            <person name="Chunag S.-C."/>
            <person name="Dobhal S."/>
            <person name="Alvarez A."/>
            <person name="Arif M."/>
        </authorList>
    </citation>
    <scope>NUCLEOTIDE SEQUENCE [LARGE SCALE GENOMIC DNA]</scope>
    <source>
        <strain evidence="18 19">A2111</strain>
    </source>
</reference>
<keyword evidence="10 15" id="KW-0238">DNA-binding</keyword>
<evidence type="ECO:0000256" key="4">
    <source>
        <dbReference type="ARBA" id="ARBA00022491"/>
    </source>
</evidence>
<dbReference type="PANTHER" id="PTHR32071">
    <property type="entry name" value="TRANSCRIPTIONAL REGULATORY PROTEIN"/>
    <property type="match status" value="1"/>
</dbReference>
<dbReference type="InterPro" id="IPR027417">
    <property type="entry name" value="P-loop_NTPase"/>
</dbReference>
<dbReference type="NCBIfam" id="TIGR01818">
    <property type="entry name" value="ntrC"/>
    <property type="match status" value="1"/>
</dbReference>
<dbReference type="InterPro" id="IPR009057">
    <property type="entry name" value="Homeodomain-like_sf"/>
</dbReference>
<gene>
    <name evidence="15 18" type="primary">ntrC</name>
    <name evidence="18" type="ORF">PNQ69_11295</name>
</gene>
<comment type="function">
    <text evidence="15">Member of the two-component regulatory system NtrB/NtrC, which controls expression of the nitrogen-regulated (ntr) genes in response to nitrogen limitation. Phosphorylated NtrC binds directly to DNA and stimulates the formation of open promoter-sigma54-RNA polymerase complexes.</text>
</comment>
<evidence type="ECO:0000259" key="17">
    <source>
        <dbReference type="PROSITE" id="PS50110"/>
    </source>
</evidence>
<keyword evidence="9 15" id="KW-0805">Transcription regulation</keyword>
<dbReference type="PANTHER" id="PTHR32071:SF95">
    <property type="entry name" value="DNA-BINDING TRANSCRIPTIONAL REGULATOR NTRC"/>
    <property type="match status" value="1"/>
</dbReference>
<dbReference type="Pfam" id="PF02954">
    <property type="entry name" value="HTH_8"/>
    <property type="match status" value="1"/>
</dbReference>
<evidence type="ECO:0000256" key="3">
    <source>
        <dbReference type="ARBA" id="ARBA00022490"/>
    </source>
</evidence>
<evidence type="ECO:0000256" key="8">
    <source>
        <dbReference type="ARBA" id="ARBA00023012"/>
    </source>
</evidence>
<dbReference type="EMBL" id="JAQMHB010000001">
    <property type="protein sequence ID" value="MDS9993359.1"/>
    <property type="molecule type" value="Genomic_DNA"/>
</dbReference>
<dbReference type="CDD" id="cd00009">
    <property type="entry name" value="AAA"/>
    <property type="match status" value="1"/>
</dbReference>
<dbReference type="InterPro" id="IPR001789">
    <property type="entry name" value="Sig_transdc_resp-reg_receiver"/>
</dbReference>
<dbReference type="InterPro" id="IPR002078">
    <property type="entry name" value="Sigma_54_int"/>
</dbReference>
<comment type="caution">
    <text evidence="18">The sequence shown here is derived from an EMBL/GenBank/DDBJ whole genome shotgun (WGS) entry which is preliminary data.</text>
</comment>
<evidence type="ECO:0000256" key="11">
    <source>
        <dbReference type="ARBA" id="ARBA00023159"/>
    </source>
</evidence>
<evidence type="ECO:0000256" key="15">
    <source>
        <dbReference type="RuleBase" id="RU365013"/>
    </source>
</evidence>
<evidence type="ECO:0000256" key="12">
    <source>
        <dbReference type="ARBA" id="ARBA00023163"/>
    </source>
</evidence>
<evidence type="ECO:0000256" key="2">
    <source>
        <dbReference type="ARBA" id="ARBA00019059"/>
    </source>
</evidence>
<evidence type="ECO:0000256" key="13">
    <source>
        <dbReference type="ARBA" id="ARBA00023231"/>
    </source>
</evidence>
<dbReference type="PROSITE" id="PS50110">
    <property type="entry name" value="RESPONSE_REGULATORY"/>
    <property type="match status" value="1"/>
</dbReference>
<dbReference type="PROSITE" id="PS00676">
    <property type="entry name" value="SIGMA54_INTERACT_2"/>
    <property type="match status" value="1"/>
</dbReference>
<dbReference type="InterPro" id="IPR025662">
    <property type="entry name" value="Sigma_54_int_dom_ATP-bd_1"/>
</dbReference>
<keyword evidence="11 15" id="KW-0010">Activator</keyword>
<dbReference type="Gene3D" id="1.10.8.60">
    <property type="match status" value="1"/>
</dbReference>
<comment type="subcellular location">
    <subcellularLocation>
        <location evidence="1 15">Cytoplasm</location>
    </subcellularLocation>
</comment>
<evidence type="ECO:0000256" key="14">
    <source>
        <dbReference type="PROSITE-ProRule" id="PRU00169"/>
    </source>
</evidence>
<dbReference type="InterPro" id="IPR010114">
    <property type="entry name" value="Transcript_reg_NtrC"/>
</dbReference>
<dbReference type="Proteomes" id="UP001260534">
    <property type="component" value="Unassembled WGS sequence"/>
</dbReference>
<name>A0ABU2I5E6_9XANT</name>
<dbReference type="PROSITE" id="PS00675">
    <property type="entry name" value="SIGMA54_INTERACT_1"/>
    <property type="match status" value="1"/>
</dbReference>
<keyword evidence="6 15" id="KW-0547">Nucleotide-binding</keyword>
<feature type="domain" description="Response regulatory" evidence="17">
    <location>
        <begin position="10"/>
        <end position="125"/>
    </location>
</feature>
<sequence>MTDALQGTQRIWVVDDDRSVRFVLSTALRDAGYSVDGFDSAAAALQALAQRPMPDLLFTDVRMPGDDGLVLLDKLKAAHPQLPVIVMSAYTDVASTAGAFRGGAHEFLSKPFDLDDAVALAARALPDPGSAIAAAPAVAPAGQGSTELIGDTPAMRALFRAIGRLAQAPLSVLINGETGTGKELVAHALHTESPRARKPFVALNTAAIPAELLESELFGHEAGAFTGAQRRHIGRFEQADGGTLFLDEIGDMPLPLQTRLLRVLAENEFFRVGGRELIRVDVRVIAATHQDLEALVEQGRFRADLLHRLDVVRLQLPPLRERRADVPQLAENFLAMAARKLDTPPKRLAPAALDALRAYPWPGNVRELENVCWRLAALAPAEIIDAGDVEAALLRGGRRERSGDGGEWDAQLSAWAQQRLSDGAEGLHAEARERFDKALLEVALRFTQGRRAEAAARLGVGRNTVTRKLGPGRRRR</sequence>
<keyword evidence="8 15" id="KW-0902">Two-component regulatory system</keyword>
<keyword evidence="5 14" id="KW-0597">Phosphoprotein</keyword>
<keyword evidence="7 15" id="KW-0067">ATP-binding</keyword>
<keyword evidence="19" id="KW-1185">Reference proteome</keyword>
<dbReference type="Pfam" id="PF00158">
    <property type="entry name" value="Sigma54_activat"/>
    <property type="match status" value="1"/>
</dbReference>
<proteinExistence type="predicted"/>
<keyword evidence="13 15" id="KW-0535">Nitrogen fixation</keyword>
<dbReference type="InterPro" id="IPR002197">
    <property type="entry name" value="HTH_Fis"/>
</dbReference>